<dbReference type="EMBL" id="HACG01018318">
    <property type="protein sequence ID" value="CEK65183.1"/>
    <property type="molecule type" value="Transcribed_RNA"/>
</dbReference>
<accession>A0A0B6Z9H9</accession>
<gene>
    <name evidence="1" type="primary">ORF54195</name>
</gene>
<sequence length="171" mass="20053">MMLIYLKYIVHVVETSSDMIMKIVQDLQMMEQDPDSYVAKSKILVISHDINIRLYSYWSFQTLDIIEHGIEAYDTHEPCENLIVDLLTQILKLGVYLFKQPKTSLRSAMETLHEKIPDLLPQQSIVNYLLEENDSSMITPDEFINMYKKPFDTSLESDMVWPIPARLFPYN</sequence>
<evidence type="ECO:0008006" key="2">
    <source>
        <dbReference type="Google" id="ProtNLM"/>
    </source>
</evidence>
<dbReference type="AlphaFoldDB" id="A0A0B6Z9H9"/>
<proteinExistence type="predicted"/>
<dbReference type="PANTHER" id="PTHR34035">
    <property type="entry name" value="TESTIS-EXPRESSED PROTEIN 47"/>
    <property type="match status" value="1"/>
</dbReference>
<dbReference type="InterPro" id="IPR055308">
    <property type="entry name" value="TEX47-like"/>
</dbReference>
<reference evidence="1" key="1">
    <citation type="submission" date="2014-12" db="EMBL/GenBank/DDBJ databases">
        <title>Insight into the proteome of Arion vulgaris.</title>
        <authorList>
            <person name="Aradska J."/>
            <person name="Bulat T."/>
            <person name="Smidak R."/>
            <person name="Sarate P."/>
            <person name="Gangsoo J."/>
            <person name="Sialana F."/>
            <person name="Bilban M."/>
            <person name="Lubec G."/>
        </authorList>
    </citation>
    <scope>NUCLEOTIDE SEQUENCE</scope>
    <source>
        <tissue evidence="1">Skin</tissue>
    </source>
</reference>
<organism evidence="1">
    <name type="scientific">Arion vulgaris</name>
    <dbReference type="NCBI Taxonomy" id="1028688"/>
    <lineage>
        <taxon>Eukaryota</taxon>
        <taxon>Metazoa</taxon>
        <taxon>Spiralia</taxon>
        <taxon>Lophotrochozoa</taxon>
        <taxon>Mollusca</taxon>
        <taxon>Gastropoda</taxon>
        <taxon>Heterobranchia</taxon>
        <taxon>Euthyneura</taxon>
        <taxon>Panpulmonata</taxon>
        <taxon>Eupulmonata</taxon>
        <taxon>Stylommatophora</taxon>
        <taxon>Helicina</taxon>
        <taxon>Arionoidea</taxon>
        <taxon>Arionidae</taxon>
        <taxon>Arion</taxon>
    </lineage>
</organism>
<evidence type="ECO:0000313" key="1">
    <source>
        <dbReference type="EMBL" id="CEK65183.1"/>
    </source>
</evidence>
<dbReference type="PANTHER" id="PTHR34035:SF1">
    <property type="entry name" value="TESTIS-EXPRESSED PROTEIN 47"/>
    <property type="match status" value="1"/>
</dbReference>
<dbReference type="Pfam" id="PF24787">
    <property type="entry name" value="TEX47"/>
    <property type="match status" value="1"/>
</dbReference>
<name>A0A0B6Z9H9_9EUPU</name>
<protein>
    <recommendedName>
        <fullName evidence="2">BLUF domain-containing protein</fullName>
    </recommendedName>
</protein>